<dbReference type="PANTHER" id="PTHR30569">
    <property type="entry name" value="CYTOSINE TRANSPORTER CODB"/>
    <property type="match status" value="1"/>
</dbReference>
<evidence type="ECO:0000256" key="4">
    <source>
        <dbReference type="ARBA" id="ARBA00022989"/>
    </source>
</evidence>
<evidence type="ECO:0000256" key="5">
    <source>
        <dbReference type="ARBA" id="ARBA00023136"/>
    </source>
</evidence>
<feature type="transmembrane region" description="Helical" evidence="6">
    <location>
        <begin position="264"/>
        <end position="287"/>
    </location>
</feature>
<feature type="transmembrane region" description="Helical" evidence="6">
    <location>
        <begin position="308"/>
        <end position="328"/>
    </location>
</feature>
<protein>
    <submittedName>
        <fullName evidence="7">Cytosine permease</fullName>
    </submittedName>
</protein>
<comment type="subcellular location">
    <subcellularLocation>
        <location evidence="1">Membrane</location>
        <topology evidence="1">Multi-pass membrane protein</topology>
    </subcellularLocation>
</comment>
<feature type="transmembrane region" description="Helical" evidence="6">
    <location>
        <begin position="366"/>
        <end position="383"/>
    </location>
</feature>
<feature type="transmembrane region" description="Helical" evidence="6">
    <location>
        <begin position="232"/>
        <end position="258"/>
    </location>
</feature>
<feature type="transmembrane region" description="Helical" evidence="6">
    <location>
        <begin position="105"/>
        <end position="128"/>
    </location>
</feature>
<dbReference type="GO" id="GO:0015209">
    <property type="term" value="F:cytosine transmembrane transporter activity"/>
    <property type="evidence" value="ECO:0007669"/>
    <property type="project" value="InterPro"/>
</dbReference>
<dbReference type="Gene3D" id="1.10.4160.10">
    <property type="entry name" value="Hydantoin permease"/>
    <property type="match status" value="1"/>
</dbReference>
<dbReference type="GO" id="GO:0005886">
    <property type="term" value="C:plasma membrane"/>
    <property type="evidence" value="ECO:0007669"/>
    <property type="project" value="TreeGrafter"/>
</dbReference>
<gene>
    <name evidence="7" type="primary">codB</name>
    <name evidence="7" type="ORF">H9882_06040</name>
</gene>
<keyword evidence="3 6" id="KW-0812">Transmembrane</keyword>
<evidence type="ECO:0000313" key="7">
    <source>
        <dbReference type="EMBL" id="MBU3806437.1"/>
    </source>
</evidence>
<feature type="transmembrane region" description="Helical" evidence="6">
    <location>
        <begin position="389"/>
        <end position="409"/>
    </location>
</feature>
<feature type="transmembrane region" description="Helical" evidence="6">
    <location>
        <begin position="162"/>
        <end position="180"/>
    </location>
</feature>
<feature type="transmembrane region" description="Helical" evidence="6">
    <location>
        <begin position="200"/>
        <end position="220"/>
    </location>
</feature>
<feature type="transmembrane region" description="Helical" evidence="6">
    <location>
        <begin position="334"/>
        <end position="354"/>
    </location>
</feature>
<feature type="transmembrane region" description="Helical" evidence="6">
    <location>
        <begin position="62"/>
        <end position="84"/>
    </location>
</feature>
<keyword evidence="5 6" id="KW-0472">Membrane</keyword>
<sequence>MNTTEKTTLTSAVDADYSLEAVPDSARKGFWQMFFVMLGFTFFSASMSVGTKLGNGLDLSGFVWACLIGGLILSVYCGILAFIGSETGLSMDLLCRRTFGSKGSYLSSTILGFTQIGWFGVGVAMFSIPAAELLGINAWAITIVAGLLMTATAATGMKALEIVSYISVPLIVILGVYSMVTATADGGGLASIFAQSAGKISVFTGIGYVIGSFISGGTATPNFIRFAKTSKIAVWTTVIAFFLGNTLMFCFGAVGGAYTGKDDIFYVMIAQGLALPALIVLGANIWTTNNNALYTGGLAISNITKIRMKWTTWISGVAGTALAIWLYYNFTNWLNILNCALPPIGMIVILDYFFNRAKFQANYKEYTVNWFNLAGIVVGAVVANLLQWGIAAINAMAVAAIFFLIGQLVQKNKQ</sequence>
<proteinExistence type="inferred from homology"/>
<reference evidence="7" key="2">
    <citation type="submission" date="2021-04" db="EMBL/GenBank/DDBJ databases">
        <authorList>
            <person name="Gilroy R."/>
        </authorList>
    </citation>
    <scope>NUCLEOTIDE SEQUENCE</scope>
    <source>
        <strain evidence="7">B5_2728</strain>
    </source>
</reference>
<comment type="caution">
    <text evidence="7">The sequence shown here is derived from an EMBL/GenBank/DDBJ whole genome shotgun (WGS) entry which is preliminary data.</text>
</comment>
<dbReference type="AlphaFoldDB" id="A0A948WQB1"/>
<dbReference type="EMBL" id="JAHLFP010000049">
    <property type="protein sequence ID" value="MBU3806437.1"/>
    <property type="molecule type" value="Genomic_DNA"/>
</dbReference>
<dbReference type="InterPro" id="IPR001248">
    <property type="entry name" value="Pur-cyt_permease"/>
</dbReference>
<feature type="transmembrane region" description="Helical" evidence="6">
    <location>
        <begin position="134"/>
        <end position="155"/>
    </location>
</feature>
<dbReference type="PANTHER" id="PTHR30569:SF0">
    <property type="entry name" value="CYTOSINE PERMEASE"/>
    <property type="match status" value="1"/>
</dbReference>
<evidence type="ECO:0000313" key="8">
    <source>
        <dbReference type="Proteomes" id="UP000713596"/>
    </source>
</evidence>
<evidence type="ECO:0000256" key="6">
    <source>
        <dbReference type="SAM" id="Phobius"/>
    </source>
</evidence>
<feature type="transmembrane region" description="Helical" evidence="6">
    <location>
        <begin position="30"/>
        <end position="50"/>
    </location>
</feature>
<evidence type="ECO:0000256" key="3">
    <source>
        <dbReference type="ARBA" id="ARBA00022692"/>
    </source>
</evidence>
<accession>A0A948WQB1</accession>
<evidence type="ECO:0000256" key="1">
    <source>
        <dbReference type="ARBA" id="ARBA00004141"/>
    </source>
</evidence>
<dbReference type="Pfam" id="PF02133">
    <property type="entry name" value="Transp_cyt_pur"/>
    <property type="match status" value="1"/>
</dbReference>
<dbReference type="InterPro" id="IPR030191">
    <property type="entry name" value="CodB"/>
</dbReference>
<reference evidence="7" key="1">
    <citation type="journal article" date="2021" name="PeerJ">
        <title>Extensive microbial diversity within the chicken gut microbiome revealed by metagenomics and culture.</title>
        <authorList>
            <person name="Gilroy R."/>
            <person name="Ravi A."/>
            <person name="Getino M."/>
            <person name="Pursley I."/>
            <person name="Horton D.L."/>
            <person name="Alikhan N.F."/>
            <person name="Baker D."/>
            <person name="Gharbi K."/>
            <person name="Hall N."/>
            <person name="Watson M."/>
            <person name="Adriaenssens E.M."/>
            <person name="Foster-Nyarko E."/>
            <person name="Jarju S."/>
            <person name="Secka A."/>
            <person name="Antonio M."/>
            <person name="Oren A."/>
            <person name="Chaudhuri R.R."/>
            <person name="La Ragione R."/>
            <person name="Hildebrand F."/>
            <person name="Pallen M.J."/>
        </authorList>
    </citation>
    <scope>NUCLEOTIDE SEQUENCE</scope>
    <source>
        <strain evidence="7">B5_2728</strain>
    </source>
</reference>
<name>A0A948WQB1_9FIRM</name>
<organism evidence="7 8">
    <name type="scientific">Candidatus Allofournierella pullistercoris</name>
    <dbReference type="NCBI Taxonomy" id="2838597"/>
    <lineage>
        <taxon>Bacteria</taxon>
        <taxon>Bacillati</taxon>
        <taxon>Bacillota</taxon>
        <taxon>Clostridia</taxon>
        <taxon>Eubacteriales</taxon>
        <taxon>Oscillospiraceae</taxon>
        <taxon>Allofournierella</taxon>
    </lineage>
</organism>
<evidence type="ECO:0000256" key="2">
    <source>
        <dbReference type="ARBA" id="ARBA00008974"/>
    </source>
</evidence>
<dbReference type="CDD" id="cd11484">
    <property type="entry name" value="SLC-NCS1sbd_CobB-like"/>
    <property type="match status" value="1"/>
</dbReference>
<comment type="similarity">
    <text evidence="2">Belongs to the purine-cytosine permease (2.A.39) family.</text>
</comment>
<dbReference type="NCBIfam" id="NF008241">
    <property type="entry name" value="PRK11017.1"/>
    <property type="match status" value="1"/>
</dbReference>
<dbReference type="Proteomes" id="UP000713596">
    <property type="component" value="Unassembled WGS sequence"/>
</dbReference>
<keyword evidence="4 6" id="KW-1133">Transmembrane helix</keyword>